<dbReference type="Proteomes" id="UP000004291">
    <property type="component" value="Chromosome"/>
</dbReference>
<name>A9DBU5_HOEPD</name>
<feature type="region of interest" description="Disordered" evidence="1">
    <location>
        <begin position="60"/>
        <end position="84"/>
    </location>
</feature>
<feature type="transmembrane region" description="Helical" evidence="2">
    <location>
        <begin position="37"/>
        <end position="56"/>
    </location>
</feature>
<evidence type="ECO:0000256" key="1">
    <source>
        <dbReference type="SAM" id="MobiDB-lite"/>
    </source>
</evidence>
<keyword evidence="2" id="KW-0472">Membrane</keyword>
<dbReference type="EMBL" id="ABIA03000004">
    <property type="protein sequence ID" value="EDQ32293.1"/>
    <property type="molecule type" value="Genomic_DNA"/>
</dbReference>
<accession>A9DBU5</accession>
<keyword evidence="2" id="KW-1133">Transmembrane helix</keyword>
<dbReference type="RefSeq" id="WP_007198276.1">
    <property type="nucleotide sequence ID" value="NZ_CM002917.1"/>
</dbReference>
<feature type="compositionally biased region" description="Acidic residues" evidence="1">
    <location>
        <begin position="67"/>
        <end position="84"/>
    </location>
</feature>
<feature type="signal peptide" evidence="3">
    <location>
        <begin position="1"/>
        <end position="25"/>
    </location>
</feature>
<dbReference type="AlphaFoldDB" id="A9DBU5"/>
<evidence type="ECO:0000313" key="4">
    <source>
        <dbReference type="EMBL" id="EDQ32293.1"/>
    </source>
</evidence>
<evidence type="ECO:0000313" key="5">
    <source>
        <dbReference type="Proteomes" id="UP000004291"/>
    </source>
</evidence>
<comment type="caution">
    <text evidence="4">The sequence shown here is derived from an EMBL/GenBank/DDBJ whole genome shotgun (WGS) entry which is preliminary data.</text>
</comment>
<keyword evidence="2" id="KW-0812">Transmembrane</keyword>
<dbReference type="eggNOG" id="ENOG5031953">
    <property type="taxonomic scope" value="Bacteria"/>
</dbReference>
<proteinExistence type="predicted"/>
<dbReference type="STRING" id="411684.HPDFL43_12528"/>
<keyword evidence="5" id="KW-1185">Reference proteome</keyword>
<dbReference type="HOGENOM" id="CLU_190726_0_0_5"/>
<evidence type="ECO:0000256" key="3">
    <source>
        <dbReference type="SAM" id="SignalP"/>
    </source>
</evidence>
<evidence type="ECO:0000256" key="2">
    <source>
        <dbReference type="SAM" id="Phobius"/>
    </source>
</evidence>
<feature type="chain" id="PRO_5002734472" evidence="3">
    <location>
        <begin position="26"/>
        <end position="84"/>
    </location>
</feature>
<dbReference type="InterPro" id="IPR046619">
    <property type="entry name" value="DUF6732"/>
</dbReference>
<organism evidence="4 5">
    <name type="scientific">Hoeflea phototrophica (strain DSM 17068 / NCIMB 14078 / DFL-43)</name>
    <dbReference type="NCBI Taxonomy" id="411684"/>
    <lineage>
        <taxon>Bacteria</taxon>
        <taxon>Pseudomonadati</taxon>
        <taxon>Pseudomonadota</taxon>
        <taxon>Alphaproteobacteria</taxon>
        <taxon>Hyphomicrobiales</taxon>
        <taxon>Rhizobiaceae</taxon>
        <taxon>Hoeflea</taxon>
    </lineage>
</organism>
<sequence length="84" mass="8638">MNLVHFPVLAITTLLSLLVPSLALAHAGHVGDLAGHSHWVGWAAAAAAAAVTAWAVKRGTKAKADDETADEATEDEDQPEASKA</sequence>
<keyword evidence="3" id="KW-0732">Signal</keyword>
<reference evidence="4 5" key="1">
    <citation type="submission" date="2007-10" db="EMBL/GenBank/DDBJ databases">
        <authorList>
            <person name="Wagner-Dobler I."/>
            <person name="Ferriera S."/>
            <person name="Johnson J."/>
            <person name="Kravitz S."/>
            <person name="Beeson K."/>
            <person name="Sutton G."/>
            <person name="Rogers Y.-H."/>
            <person name="Friedman R."/>
            <person name="Frazier M."/>
            <person name="Venter J.C."/>
        </authorList>
    </citation>
    <scope>NUCLEOTIDE SEQUENCE [LARGE SCALE GENOMIC DNA]</scope>
    <source>
        <strain evidence="4 5">DFL-43</strain>
    </source>
</reference>
<reference evidence="4 5" key="2">
    <citation type="submission" date="2012-06" db="EMBL/GenBank/DDBJ databases">
        <authorList>
            <person name="Fiebig A."/>
        </authorList>
    </citation>
    <scope>NUCLEOTIDE SEQUENCE [LARGE SCALE GENOMIC DNA]</scope>
    <source>
        <strain evidence="4 5">DFL-43</strain>
    </source>
</reference>
<dbReference type="Pfam" id="PF20506">
    <property type="entry name" value="DUF6732"/>
    <property type="match status" value="1"/>
</dbReference>
<protein>
    <submittedName>
        <fullName evidence="4">Uncharacterized protein</fullName>
    </submittedName>
</protein>
<gene>
    <name evidence="4" type="ORF">HPDFL43_12528</name>
</gene>